<gene>
    <name evidence="4" type="ORF">ACFQSB_04840</name>
</gene>
<keyword evidence="5" id="KW-1185">Reference proteome</keyword>
<dbReference type="RefSeq" id="WP_380824451.1">
    <property type="nucleotide sequence ID" value="NZ_JBHTCG010000002.1"/>
</dbReference>
<feature type="compositionally biased region" description="Low complexity" evidence="1">
    <location>
        <begin position="1357"/>
        <end position="1369"/>
    </location>
</feature>
<feature type="region of interest" description="Disordered" evidence="1">
    <location>
        <begin position="1357"/>
        <end position="1417"/>
    </location>
</feature>
<evidence type="ECO:0000256" key="1">
    <source>
        <dbReference type="SAM" id="MobiDB-lite"/>
    </source>
</evidence>
<sequence>MSMTWPFHGRSLDSDALVTGGRAAGPSRWTWTRRITLGTCVAVVLTTAGPCGLASAAGSPSGAFRRAADFPAASVQPITAAGPAARDERGTPAPAPGEGPARPGAGDPGDPPSGDPPEGGPPEGGPPEGGPGRPHDPPPADQTAPPGTAPPGTAPPGTAESGAAIPGAVNPDTAAQDAGVPGRRTPGDTTQGRAVPGQDGPAPASDGTRAEPGAAAQDGTGLEEAAARLRAARGPREGDTGWRAAQKAWEKAWDKRRRRDMLKAKARRAACPPTSIICIENSLPGSPPSEWAIPGAGDSNIQGYATQMSVNVGETALFKIDTSATSYRLDIYRYGYYGGLGARLITTVNPTATLPQTQPACLTDPSVGLVDCGNWAVSASWDVPPTAVSGVYFAKLVRTDGTPGASHITFVVRDDGRHSELLFKTSDTAWQAYNAYGGNSLYTGSPAGRAYKVSYNRPFTTACCSCCLGGNETWFSLAEYPMVRWLEANAYDVSYFSSVDTAARGAELLEHKVFLSVGHDEYWSEDMRTNVENARDSGVNLTFFSGNEVFWKTRWEPSIDGGATPFRTLVCYKETHANQKIDPSPQWTGSWRDPRFSPPSNGGRPENGLTGTLFMVNGVVNDAIVVPADFSSMRIWRNTAVANLQPGQVVTFPAGTLGSEWDVVPDNGFEPPGPVKYSRTTIATPNKYLLDFGSNFGAGVATHNLLLYKVASGALVFGAGTIQWSWGLDATHSKPGTPTDITMQQATVNLFADMNCQPASLQPGLVPATPSTDTAPPTSTIDSPSTGASVESGIPVTVQGTAADTGGGVVAGVEISFDGVRWFQATGRTDWQFSWLPSGSQQSVTIRVRAVDDIGNLQVLPTTVTVTVTTQCPCSIWPPTTVPATLNSTDTKSVELGVKFRATAAGYINGIRFYKGSLNTGTHTGSLWTSSGQLLATATFTNETDSGWQQVNFSVPVPVDINTTYVASYFAPNGRYSYNLAYFTTDVVSGPLTALANNVDGGNGVYRYGTSSSFPTSTYQASNYWVDVVFTPMDSLWTNGTTPANPANPDTTPVTTGVKFQASTTGEIRGIRFYKGVQNTGTHIGSLWTTDGQLLASATYTNETASGWQQVNFATPVQVKAGTTYIASTYVASGHFPYNLQYFTTQYSNPPLTALADGAEGGNGVYAYNAVNTFPQNTFQSANYWVDVVFAASQSLWNNAATPDIVSHPDSDPVVLGVKFQATANGTIRGIRFYKGPQNTGTHVGSLWTTGGQLLASVTFTDETESGWQQAYFATPVPVTAGTTYIASYNTTAGHFSYTLQYFTGQYTNFPLLAPASDASGGNGVYIYSPVNTFPQYTYQAANYWVDVLYDQGNVGGAPRVTGPPGARRPGPRVPETRVAGPSGAGTRRPEAGVPAPRVAEVRAAGPSGARRPEPPA</sequence>
<evidence type="ECO:0000259" key="3">
    <source>
        <dbReference type="Pfam" id="PF20254"/>
    </source>
</evidence>
<feature type="region of interest" description="Disordered" evidence="1">
    <location>
        <begin position="226"/>
        <end position="245"/>
    </location>
</feature>
<dbReference type="Gene3D" id="2.60.40.10">
    <property type="entry name" value="Immunoglobulins"/>
    <property type="match status" value="1"/>
</dbReference>
<comment type="caution">
    <text evidence="4">The sequence shown here is derived from an EMBL/GenBank/DDBJ whole genome shotgun (WGS) entry which is preliminary data.</text>
</comment>
<feature type="compositionally biased region" description="Low complexity" evidence="1">
    <location>
        <begin position="155"/>
        <end position="164"/>
    </location>
</feature>
<dbReference type="EMBL" id="JBHTCG010000002">
    <property type="protein sequence ID" value="MFC7381524.1"/>
    <property type="molecule type" value="Genomic_DNA"/>
</dbReference>
<feature type="compositionally biased region" description="Pro residues" evidence="1">
    <location>
        <begin position="109"/>
        <end position="129"/>
    </location>
</feature>
<dbReference type="InterPro" id="IPR046540">
    <property type="entry name" value="DMFA2_C"/>
</dbReference>
<feature type="compositionally biased region" description="Low complexity" evidence="1">
    <location>
        <begin position="1392"/>
        <end position="1407"/>
    </location>
</feature>
<feature type="region of interest" description="Disordered" evidence="1">
    <location>
        <begin position="582"/>
        <end position="604"/>
    </location>
</feature>
<feature type="region of interest" description="Disordered" evidence="1">
    <location>
        <begin position="768"/>
        <end position="791"/>
    </location>
</feature>
<evidence type="ECO:0000313" key="4">
    <source>
        <dbReference type="EMBL" id="MFC7381524.1"/>
    </source>
</evidence>
<dbReference type="Pfam" id="PF20254">
    <property type="entry name" value="DMFA2_C"/>
    <property type="match status" value="1"/>
</dbReference>
<dbReference type="InterPro" id="IPR014756">
    <property type="entry name" value="Ig_E-set"/>
</dbReference>
<organism evidence="4 5">
    <name type="scientific">Sphaerisporangium rhizosphaerae</name>
    <dbReference type="NCBI Taxonomy" id="2269375"/>
    <lineage>
        <taxon>Bacteria</taxon>
        <taxon>Bacillati</taxon>
        <taxon>Actinomycetota</taxon>
        <taxon>Actinomycetes</taxon>
        <taxon>Streptosporangiales</taxon>
        <taxon>Streptosporangiaceae</taxon>
        <taxon>Sphaerisporangium</taxon>
    </lineage>
</organism>
<name>A0ABW2NYR7_9ACTN</name>
<dbReference type="Pfam" id="PF17957">
    <property type="entry name" value="Big_7"/>
    <property type="match status" value="1"/>
</dbReference>
<dbReference type="InterPro" id="IPR025141">
    <property type="entry name" value="DUF4082"/>
</dbReference>
<proteinExistence type="predicted"/>
<feature type="compositionally biased region" description="Low complexity" evidence="1">
    <location>
        <begin position="768"/>
        <end position="786"/>
    </location>
</feature>
<dbReference type="Pfam" id="PF13313">
    <property type="entry name" value="DUF4082"/>
    <property type="match status" value="3"/>
</dbReference>
<evidence type="ECO:0000259" key="2">
    <source>
        <dbReference type="Pfam" id="PF13313"/>
    </source>
</evidence>
<feature type="domain" description="DUF4082" evidence="2">
    <location>
        <begin position="1041"/>
        <end position="1186"/>
    </location>
</feature>
<evidence type="ECO:0000313" key="5">
    <source>
        <dbReference type="Proteomes" id="UP001596496"/>
    </source>
</evidence>
<feature type="compositionally biased region" description="Low complexity" evidence="1">
    <location>
        <begin position="96"/>
        <end position="105"/>
    </location>
</feature>
<feature type="domain" description="DUF4082" evidence="2">
    <location>
        <begin position="881"/>
        <end position="1026"/>
    </location>
</feature>
<dbReference type="Proteomes" id="UP001596496">
    <property type="component" value="Unassembled WGS sequence"/>
</dbReference>
<feature type="domain" description="DUF4082" evidence="2">
    <location>
        <begin position="1201"/>
        <end position="1346"/>
    </location>
</feature>
<feature type="region of interest" description="Disordered" evidence="1">
    <location>
        <begin position="79"/>
        <end position="220"/>
    </location>
</feature>
<protein>
    <submittedName>
        <fullName evidence="4">DUF4082 domain-containing protein</fullName>
    </submittedName>
</protein>
<reference evidence="5" key="1">
    <citation type="journal article" date="2019" name="Int. J. Syst. Evol. Microbiol.">
        <title>The Global Catalogue of Microorganisms (GCM) 10K type strain sequencing project: providing services to taxonomists for standard genome sequencing and annotation.</title>
        <authorList>
            <consortium name="The Broad Institute Genomics Platform"/>
            <consortium name="The Broad Institute Genome Sequencing Center for Infectious Disease"/>
            <person name="Wu L."/>
            <person name="Ma J."/>
        </authorList>
    </citation>
    <scope>NUCLEOTIDE SEQUENCE [LARGE SCALE GENOMIC DNA]</scope>
    <source>
        <strain evidence="5">CECT 7649</strain>
    </source>
</reference>
<accession>A0ABW2NYR7</accession>
<dbReference type="SUPFAM" id="SSF81296">
    <property type="entry name" value="E set domains"/>
    <property type="match status" value="1"/>
</dbReference>
<feature type="domain" description="N,N-dimethylformamidase beta subunit-like C-terminal" evidence="3">
    <location>
        <begin position="329"/>
        <end position="729"/>
    </location>
</feature>
<dbReference type="InterPro" id="IPR013783">
    <property type="entry name" value="Ig-like_fold"/>
</dbReference>